<accession>A0A1E4SVM7</accession>
<dbReference type="Proteomes" id="UP000094801">
    <property type="component" value="Unassembled WGS sequence"/>
</dbReference>
<organism evidence="3 4">
    <name type="scientific">[Candida] arabinofermentans NRRL YB-2248</name>
    <dbReference type="NCBI Taxonomy" id="983967"/>
    <lineage>
        <taxon>Eukaryota</taxon>
        <taxon>Fungi</taxon>
        <taxon>Dikarya</taxon>
        <taxon>Ascomycota</taxon>
        <taxon>Saccharomycotina</taxon>
        <taxon>Pichiomycetes</taxon>
        <taxon>Pichiales</taxon>
        <taxon>Pichiaceae</taxon>
        <taxon>Ogataea</taxon>
        <taxon>Ogataea/Candida clade</taxon>
    </lineage>
</organism>
<feature type="region of interest" description="Disordered" evidence="2">
    <location>
        <begin position="883"/>
        <end position="921"/>
    </location>
</feature>
<evidence type="ECO:0000256" key="2">
    <source>
        <dbReference type="SAM" id="MobiDB-lite"/>
    </source>
</evidence>
<keyword evidence="4" id="KW-1185">Reference proteome</keyword>
<evidence type="ECO:0000256" key="1">
    <source>
        <dbReference type="SAM" id="Coils"/>
    </source>
</evidence>
<proteinExistence type="predicted"/>
<feature type="coiled-coil region" evidence="1">
    <location>
        <begin position="398"/>
        <end position="432"/>
    </location>
</feature>
<sequence length="1002" mass="115168">MQQEEFLDAQPPKKLGSIDDEKYEILSSVEVIPHLNSQNWSPNYANGIKITFTSLNKNYASLLQFDKNVLSKYNSSVLLKTNQIKSTEFASAIDRSMFRLQNRTARNDEHCIDSVFNALLTGTDAEIKAQMEISNEFESSVLKPLRTFIAGYQSFIARAEVRTLKSLQNYASSLSSTQGLFEEMIGLIDNIKEYKAKLTEAESSDINGVESINLNGDSEDDDESEGENEEKKCVPEPTDQDDEQITYDENPIAFEPFKTQYETLYRPVIDFKDEAFSLQLGLNGLNFDTFAELQSFLRSLKKDIFLETARIFLSTYTDVFRIRKLIKNLDSGFDYLTIESIINHLYDLKLIKFPSKKLSLGYRFKVDDDQIFTSWTPLFYAICDYDEEKFLAFKQEAYKSYKELKLKDREELRKKEAESKKQKKESASKEQRPPDILVKKRSTTISSLFGGGDVDIEKKLSEAVTAYKLRYELFIKLNYELLKKREFLEKDIVQLNNNIERKEFERIQIIYKTLAKLFDVIKLTSSDISGEIAKIHLQFGEISQSHKLAEFHNCIDSMSSGGLYVTNIRHNEFLANLNVNESAVFPNISKSIVLFGNDLSLQVKTRSELYKGDEPFETIKSLPYIVYSIFELIKDDPADKIQSWWLQPYNLDDVYKIRELYSNLLMTEMDPDLLDWSTDESTKDRNEFEVNEKMINVFIDSIRSDFNDDHSKFILLLKIFLLELNLPVIPPISMALENFRQFSDEMEKDSYLRELIGSMDRCSLATLLYILKRMLDIGDEEFYKQLAFTVDIPIVHLLYRPAVFHSSRKNDFDIEYDNDKFVELDKFKAYKFFNLLISKDTISILGDKLLSLQRRMEVTQRRASQNYENHKLKLHTRSVSNGSFKNFGLNSPQRKRNSSSTFSSNGASQAGNPITDENGLLTVKTRGRGIDVLGSMSRSASPSLGPIIVPDQGEESIPKKIIVQQTETTTPEVLGDVSKKSTTPSIEVDTVDESEIFGDYAA</sequence>
<evidence type="ECO:0000313" key="3">
    <source>
        <dbReference type="EMBL" id="ODV83462.1"/>
    </source>
</evidence>
<gene>
    <name evidence="3" type="ORF">CANARDRAFT_79158</name>
</gene>
<evidence type="ECO:0000313" key="4">
    <source>
        <dbReference type="Proteomes" id="UP000094801"/>
    </source>
</evidence>
<dbReference type="AlphaFoldDB" id="A0A1E4SVM7"/>
<dbReference type="OrthoDB" id="2155291at2759"/>
<feature type="region of interest" description="Disordered" evidence="2">
    <location>
        <begin position="208"/>
        <end position="245"/>
    </location>
</feature>
<name>A0A1E4SVM7_9ASCO</name>
<feature type="region of interest" description="Disordered" evidence="2">
    <location>
        <begin position="965"/>
        <end position="986"/>
    </location>
</feature>
<feature type="compositionally biased region" description="Low complexity" evidence="2">
    <location>
        <begin position="898"/>
        <end position="908"/>
    </location>
</feature>
<protein>
    <submittedName>
        <fullName evidence="3">Uncharacterized protein</fullName>
    </submittedName>
</protein>
<keyword evidence="1" id="KW-0175">Coiled coil</keyword>
<feature type="compositionally biased region" description="Acidic residues" evidence="2">
    <location>
        <begin position="217"/>
        <end position="228"/>
    </location>
</feature>
<feature type="compositionally biased region" description="Polar residues" evidence="2">
    <location>
        <begin position="883"/>
        <end position="892"/>
    </location>
</feature>
<dbReference type="EMBL" id="KV453863">
    <property type="protein sequence ID" value="ODV83462.1"/>
    <property type="molecule type" value="Genomic_DNA"/>
</dbReference>
<feature type="coiled-coil region" evidence="1">
    <location>
        <begin position="478"/>
        <end position="505"/>
    </location>
</feature>
<reference evidence="4" key="1">
    <citation type="submission" date="2016-04" db="EMBL/GenBank/DDBJ databases">
        <title>Comparative genomics of biotechnologically important yeasts.</title>
        <authorList>
            <consortium name="DOE Joint Genome Institute"/>
            <person name="Riley R."/>
            <person name="Haridas S."/>
            <person name="Wolfe K.H."/>
            <person name="Lopes M.R."/>
            <person name="Hittinger C.T."/>
            <person name="Goker M."/>
            <person name="Salamov A."/>
            <person name="Wisecaver J."/>
            <person name="Long T.M."/>
            <person name="Aerts A.L."/>
            <person name="Barry K."/>
            <person name="Choi C."/>
            <person name="Clum A."/>
            <person name="Coughlan A.Y."/>
            <person name="Deshpande S."/>
            <person name="Douglass A.P."/>
            <person name="Hanson S.J."/>
            <person name="Klenk H.-P."/>
            <person name="Labutti K."/>
            <person name="Lapidus A."/>
            <person name="Lindquist E."/>
            <person name="Lipzen A."/>
            <person name="Meier-Kolthoff J.P."/>
            <person name="Ohm R.A."/>
            <person name="Otillar R.P."/>
            <person name="Pangilinan J."/>
            <person name="Peng Y."/>
            <person name="Rokas A."/>
            <person name="Rosa C.A."/>
            <person name="Scheuner C."/>
            <person name="Sibirny A.A."/>
            <person name="Slot J.C."/>
            <person name="Stielow J.B."/>
            <person name="Sun H."/>
            <person name="Kurtzman C.P."/>
            <person name="Blackwell M."/>
            <person name="Grigoriev I.V."/>
            <person name="Jeffries T.W."/>
        </authorList>
    </citation>
    <scope>NUCLEOTIDE SEQUENCE [LARGE SCALE GENOMIC DNA]</scope>
    <source>
        <strain evidence="4">NRRL YB-2248</strain>
    </source>
</reference>